<dbReference type="Pfam" id="PF00583">
    <property type="entry name" value="Acetyltransf_1"/>
    <property type="match status" value="1"/>
</dbReference>
<feature type="domain" description="N-acetyltransferase" evidence="3">
    <location>
        <begin position="13"/>
        <end position="175"/>
    </location>
</feature>
<dbReference type="InterPro" id="IPR016181">
    <property type="entry name" value="Acyl_CoA_acyltransferase"/>
</dbReference>
<evidence type="ECO:0000256" key="1">
    <source>
        <dbReference type="ARBA" id="ARBA00022679"/>
    </source>
</evidence>
<keyword evidence="1 4" id="KW-0808">Transferase</keyword>
<sequence>MTKGKTDMSEQNLRIRDANLDDLSKIVEIYNSSIPGQLATADLQEVTVESRLKWFHEHNAHQRPLWVLEEGGAIVGWLSFQSFYGRPAYDATAEVSIYLDASVHGKGYARVLMERAIAQCPELGLKTLLAFVFGHNSPSIKLFENYNFERWAHLPRIANMDGVERDLVILGKRVCE</sequence>
<evidence type="ECO:0000259" key="3">
    <source>
        <dbReference type="PROSITE" id="PS51186"/>
    </source>
</evidence>
<evidence type="ECO:0000313" key="4">
    <source>
        <dbReference type="EMBL" id="MFD2214419.1"/>
    </source>
</evidence>
<evidence type="ECO:0000313" key="5">
    <source>
        <dbReference type="Proteomes" id="UP001597318"/>
    </source>
</evidence>
<dbReference type="PROSITE" id="PS51186">
    <property type="entry name" value="GNAT"/>
    <property type="match status" value="1"/>
</dbReference>
<proteinExistence type="predicted"/>
<dbReference type="EC" id="2.3.-.-" evidence="4"/>
<dbReference type="PANTHER" id="PTHR43072:SF23">
    <property type="entry name" value="UPF0039 PROTEIN C11D3.02C"/>
    <property type="match status" value="1"/>
</dbReference>
<dbReference type="SUPFAM" id="SSF55729">
    <property type="entry name" value="Acyl-CoA N-acyltransferases (Nat)"/>
    <property type="match status" value="1"/>
</dbReference>
<gene>
    <name evidence="4" type="ORF">ACFSKK_12070</name>
</gene>
<keyword evidence="5" id="KW-1185">Reference proteome</keyword>
<protein>
    <submittedName>
        <fullName evidence="4">GNAT family N-acetyltransferase</fullName>
        <ecNumber evidence="4">2.3.-.-</ecNumber>
    </submittedName>
</protein>
<dbReference type="EMBL" id="JBHUIK010000002">
    <property type="protein sequence ID" value="MFD2214419.1"/>
    <property type="molecule type" value="Genomic_DNA"/>
</dbReference>
<dbReference type="Proteomes" id="UP001597318">
    <property type="component" value="Unassembled WGS sequence"/>
</dbReference>
<dbReference type="GO" id="GO:0016746">
    <property type="term" value="F:acyltransferase activity"/>
    <property type="evidence" value="ECO:0007669"/>
    <property type="project" value="UniProtKB-KW"/>
</dbReference>
<name>A0ABW5BXT5_9BACI</name>
<dbReference type="InterPro" id="IPR000182">
    <property type="entry name" value="GNAT_dom"/>
</dbReference>
<dbReference type="Gene3D" id="3.40.630.30">
    <property type="match status" value="1"/>
</dbReference>
<comment type="caution">
    <text evidence="4">The sequence shown here is derived from an EMBL/GenBank/DDBJ whole genome shotgun (WGS) entry which is preliminary data.</text>
</comment>
<organism evidence="4 5">
    <name type="scientific">Metabacillus endolithicus</name>
    <dbReference type="NCBI Taxonomy" id="1535204"/>
    <lineage>
        <taxon>Bacteria</taxon>
        <taxon>Bacillati</taxon>
        <taxon>Bacillota</taxon>
        <taxon>Bacilli</taxon>
        <taxon>Bacillales</taxon>
        <taxon>Bacillaceae</taxon>
        <taxon>Metabacillus</taxon>
    </lineage>
</organism>
<keyword evidence="2 4" id="KW-0012">Acyltransferase</keyword>
<accession>A0ABW5BXT5</accession>
<reference evidence="5" key="1">
    <citation type="journal article" date="2019" name="Int. J. Syst. Evol. Microbiol.">
        <title>The Global Catalogue of Microorganisms (GCM) 10K type strain sequencing project: providing services to taxonomists for standard genome sequencing and annotation.</title>
        <authorList>
            <consortium name="The Broad Institute Genomics Platform"/>
            <consortium name="The Broad Institute Genome Sequencing Center for Infectious Disease"/>
            <person name="Wu L."/>
            <person name="Ma J."/>
        </authorList>
    </citation>
    <scope>NUCLEOTIDE SEQUENCE [LARGE SCALE GENOMIC DNA]</scope>
    <source>
        <strain evidence="5">CGMCC 1.15474</strain>
    </source>
</reference>
<dbReference type="RefSeq" id="WP_247343744.1">
    <property type="nucleotide sequence ID" value="NZ_CP095550.1"/>
</dbReference>
<dbReference type="PANTHER" id="PTHR43072">
    <property type="entry name" value="N-ACETYLTRANSFERASE"/>
    <property type="match status" value="1"/>
</dbReference>
<dbReference type="CDD" id="cd04301">
    <property type="entry name" value="NAT_SF"/>
    <property type="match status" value="1"/>
</dbReference>
<evidence type="ECO:0000256" key="2">
    <source>
        <dbReference type="ARBA" id="ARBA00023315"/>
    </source>
</evidence>